<dbReference type="GO" id="GO:0061630">
    <property type="term" value="F:ubiquitin protein ligase activity"/>
    <property type="evidence" value="ECO:0007669"/>
    <property type="project" value="UniProtKB-UniRule"/>
</dbReference>
<dbReference type="EC" id="2.3.2.27" evidence="10"/>
<protein>
    <recommendedName>
        <fullName evidence="10">E3 ubiquitin-protein ligase</fullName>
        <ecNumber evidence="10">2.3.2.27</ecNumber>
    </recommendedName>
</protein>
<keyword evidence="4 10" id="KW-0479">Metal-binding</keyword>
<evidence type="ECO:0000256" key="9">
    <source>
        <dbReference type="PROSITE-ProRule" id="PRU00508"/>
    </source>
</evidence>
<comment type="similarity">
    <text evidence="8 10">Belongs to the E3 ubiquitin-protein ligase UBR1-like family.</text>
</comment>
<feature type="zinc finger region" description="UBR-type" evidence="9">
    <location>
        <begin position="87"/>
        <end position="157"/>
    </location>
</feature>
<dbReference type="GO" id="GO:0008270">
    <property type="term" value="F:zinc ion binding"/>
    <property type="evidence" value="ECO:0007669"/>
    <property type="project" value="UniProtKB-UniRule"/>
</dbReference>
<evidence type="ECO:0000256" key="5">
    <source>
        <dbReference type="ARBA" id="ARBA00022771"/>
    </source>
</evidence>
<dbReference type="SMART" id="SM00396">
    <property type="entry name" value="ZnF_UBR1"/>
    <property type="match status" value="1"/>
</dbReference>
<dbReference type="GO" id="GO:0005737">
    <property type="term" value="C:cytoplasm"/>
    <property type="evidence" value="ECO:0007669"/>
    <property type="project" value="TreeGrafter"/>
</dbReference>
<name>A0A8J6B7X8_9EUKA</name>
<evidence type="ECO:0000256" key="3">
    <source>
        <dbReference type="ARBA" id="ARBA00022679"/>
    </source>
</evidence>
<dbReference type="Proteomes" id="UP000717585">
    <property type="component" value="Unassembled WGS sequence"/>
</dbReference>
<comment type="catalytic activity">
    <reaction evidence="1 10">
        <text>S-ubiquitinyl-[E2 ubiquitin-conjugating enzyme]-L-cysteine + [acceptor protein]-L-lysine = [E2 ubiquitin-conjugating enzyme]-L-cysteine + N(6)-ubiquitinyl-[acceptor protein]-L-lysine.</text>
        <dbReference type="EC" id="2.3.2.27"/>
    </reaction>
</comment>
<dbReference type="PANTHER" id="PTHR21497:SF24">
    <property type="entry name" value="E3 UBIQUITIN-PROTEIN LIGASE UBR1"/>
    <property type="match status" value="1"/>
</dbReference>
<dbReference type="UniPathway" id="UPA00143"/>
<gene>
    <name evidence="12" type="ORF">J8273_0221</name>
</gene>
<dbReference type="PROSITE" id="PS51157">
    <property type="entry name" value="ZF_UBR"/>
    <property type="match status" value="1"/>
</dbReference>
<dbReference type="Gene3D" id="2.10.110.30">
    <property type="match status" value="1"/>
</dbReference>
<evidence type="ECO:0000259" key="11">
    <source>
        <dbReference type="PROSITE" id="PS51157"/>
    </source>
</evidence>
<dbReference type="EMBL" id="JAHDYR010000012">
    <property type="protein sequence ID" value="KAG9395009.1"/>
    <property type="molecule type" value="Genomic_DNA"/>
</dbReference>
<keyword evidence="5 10" id="KW-0863">Zinc-finger</keyword>
<comment type="pathway">
    <text evidence="2 10">Protein modification; protein ubiquitination.</text>
</comment>
<dbReference type="GO" id="GO:0016567">
    <property type="term" value="P:protein ubiquitination"/>
    <property type="evidence" value="ECO:0007669"/>
    <property type="project" value="UniProtKB-UniRule"/>
</dbReference>
<dbReference type="PANTHER" id="PTHR21497">
    <property type="entry name" value="UBIQUITIN LIGASE E3 ALPHA-RELATED"/>
    <property type="match status" value="1"/>
</dbReference>
<dbReference type="GO" id="GO:0071596">
    <property type="term" value="P:ubiquitin-dependent protein catabolic process via the N-end rule pathway"/>
    <property type="evidence" value="ECO:0007669"/>
    <property type="project" value="UniProtKB-UniRule"/>
</dbReference>
<keyword evidence="3 10" id="KW-0808">Transferase</keyword>
<dbReference type="CDD" id="cd19673">
    <property type="entry name" value="UBR-box_UBR3"/>
    <property type="match status" value="1"/>
</dbReference>
<accession>A0A8J6B7X8</accession>
<dbReference type="InterPro" id="IPR039164">
    <property type="entry name" value="UBR1-like"/>
</dbReference>
<evidence type="ECO:0000256" key="10">
    <source>
        <dbReference type="RuleBase" id="RU366018"/>
    </source>
</evidence>
<keyword evidence="6 10" id="KW-0833">Ubl conjugation pathway</keyword>
<dbReference type="Pfam" id="PF02207">
    <property type="entry name" value="zf-UBR"/>
    <property type="match status" value="1"/>
</dbReference>
<comment type="function">
    <text evidence="10">Ubiquitin ligase protein which is a component of the N-end rule pathway. Recognizes and binds to proteins bearing specific N-terminal residues that are destabilizing according to the N-end rule, leading to their ubiquitination and subsequent degradation.</text>
</comment>
<evidence type="ECO:0000256" key="6">
    <source>
        <dbReference type="ARBA" id="ARBA00022786"/>
    </source>
</evidence>
<evidence type="ECO:0000256" key="7">
    <source>
        <dbReference type="ARBA" id="ARBA00022833"/>
    </source>
</evidence>
<feature type="domain" description="UBR-type" evidence="11">
    <location>
        <begin position="87"/>
        <end position="157"/>
    </location>
</feature>
<comment type="caution">
    <text evidence="12">The sequence shown here is derived from an EMBL/GenBank/DDBJ whole genome shotgun (WGS) entry which is preliminary data.</text>
</comment>
<dbReference type="OrthoDB" id="2020519at2759"/>
<organism evidence="12 13">
    <name type="scientific">Carpediemonas membranifera</name>
    <dbReference type="NCBI Taxonomy" id="201153"/>
    <lineage>
        <taxon>Eukaryota</taxon>
        <taxon>Metamonada</taxon>
        <taxon>Carpediemonas-like organisms</taxon>
        <taxon>Carpediemonas</taxon>
    </lineage>
</organism>
<evidence type="ECO:0000313" key="12">
    <source>
        <dbReference type="EMBL" id="KAG9395009.1"/>
    </source>
</evidence>
<reference evidence="12" key="1">
    <citation type="submission" date="2021-05" db="EMBL/GenBank/DDBJ databases">
        <title>A free-living protist that lacks canonical eukaryotic 1 DNA replication and segregation systems.</title>
        <authorList>
            <person name="Salas-Leiva D.E."/>
            <person name="Tromer E.C."/>
            <person name="Curtis B.A."/>
            <person name="Jerlstrom-Hultqvist J."/>
            <person name="Kolisko M."/>
            <person name="Yi Z."/>
            <person name="Salas-Leiva J.S."/>
            <person name="Gallot-Lavallee L."/>
            <person name="Kops G.J.P.L."/>
            <person name="Archibald J.M."/>
            <person name="Simpson A.G.B."/>
            <person name="Roger A.J."/>
        </authorList>
    </citation>
    <scope>NUCLEOTIDE SEQUENCE</scope>
    <source>
        <strain evidence="12">BICM</strain>
    </source>
</reference>
<keyword evidence="7 10" id="KW-0862">Zinc</keyword>
<evidence type="ECO:0000256" key="4">
    <source>
        <dbReference type="ARBA" id="ARBA00022723"/>
    </source>
</evidence>
<evidence type="ECO:0000256" key="8">
    <source>
        <dbReference type="ARBA" id="ARBA00046341"/>
    </source>
</evidence>
<evidence type="ECO:0000256" key="1">
    <source>
        <dbReference type="ARBA" id="ARBA00000900"/>
    </source>
</evidence>
<evidence type="ECO:0000313" key="13">
    <source>
        <dbReference type="Proteomes" id="UP000717585"/>
    </source>
</evidence>
<evidence type="ECO:0000256" key="2">
    <source>
        <dbReference type="ARBA" id="ARBA00004906"/>
    </source>
</evidence>
<proteinExistence type="inferred from homology"/>
<dbReference type="InterPro" id="IPR003126">
    <property type="entry name" value="Znf_UBR"/>
</dbReference>
<dbReference type="FunFam" id="2.10.110.30:FF:000002">
    <property type="entry name" value="Putative e3 ubiquitin-protein ligase ubr3"/>
    <property type="match status" value="1"/>
</dbReference>
<sequence>MLQSPLEAADLVSEIENRYVNMTYPEQVEFCKKFATEVIVEFDMLNIYFDDTVEARDQLIRLFDILVFRSTDIDGTIAALKHAHPPRTCGHTWRPGSRAYRCLTCCHDPTSAICMSCFRAGDHEGHNYHLISTGGGCCDCGNGTAISRAGFCCHHKGYVEEPMEDVLTDVEEYEHAAIIVSALVQTARTCLDVFAQAPEMEQPMVHSRYFTTVTYFIEKHVRATRLDWLTRIIGMTLTIPTPLARALGGTWPRLSDFAQTSSFLDTRDVDVETIPLLPYYRELTTRRLVVVTVDEQWASIVLNVISDPHVKHAVLPLFCVSFYDSVLCGSGIIPNRPFGTPLHLPPITLPPPTPRLGGIWTTLDVQLLSIPTYIMEAMDRFYLIPVLVNTMLACLVPYTSEGSLKMPPPLPDLTPDCSNYFPLRPYRAARFVPEHISSPGAYSMALYNLSLVFAHVPATQRVLFPKSGLVSAPWAALIGVLSLLQGMGGQVRVPESRPHVGQDDELWRQTFNLEYDIESIYTRLGMGVAAGLQELPAELYSGDVARTIPPPPSPRSPELQKALQNVFVPLLANVKATMAGQLKEPGHRALEATDGTQFSPHIILHRFISLFLRVVRERWGYDIADMLPETMEFLCTDGIERPRPTSTLLAVLPLRVHLLIAQMVSGSWVRNGSFTSGTLRLYGNTSMLWESTLDPDVHLLQVCLANSPNPGELLVEILNLSCFVQSSDAAPVISMLTPDRLPTFIGKIIHLVVSLVTTRTWLGEGDEAVLRRDLALSLGGRSMSYSALIQAVRVGLRGSQKDAAAEIMQVRSPTAMFETAVADLCDFTPAQGLNGGTYTLKKDAWALYDIYHTHADATNVASDIESFRRVAPGAVMPSLVTMPAPSALAVDGSCPMVGLAADPTVLRLVWAIFVRATTLPAAAVLACLRLLFVGLGSMPDTPELPLNLTTVFHGSYQEMMLCCLAVPEGIAFTPVGREDDGTACLVDLVFAASVANPKSPLASVADYAKIVRGQMARVGLRGVIAAMTAYNSAVQVPEGESLKERAAKLAADRLKRLQESQKRFLSTSALPKDPETPDTGTDCGTCPICHKLLVADGDPFGFLYHVTGSSLPAHTAWGAEGAVAGRPGDRESKALAAMLEWAGQPDEVAADQMRLDRGLAMAEILSGVRSDFLSRNFLGLQTNLQTLRALFEAETGRMRTAPSIDAMVGRVVDYLLDLDNHDQEVTGPTVQRSLGRLITSVFGRHRTLAFPFLRICDKEATHPHLGGCGHLVHVKCFMEHRAAQLEHSKTLSRVSGAEPLIFREISCPLCKAVTTGIMQHPACTQPTGPDPHIHIRQLCSWTRPVVRGDITRYQLTRLGASPGMQEGKIIARLAVALHSVAYTAICLDMACSAPTRELAHGPHYLENRVQILAATLGSVLALLRDTDRQLLDRLVETAQGFSCPEDLLDGGITAMLLKTCARAVTSSSGPEQCEPLALPDLSGVPGGVVRALQGQVAILNAAFEMLSVVSVPGPDTALQRHSTAVSLDAQLSGMPRLSPLILTIPWTDLLDMFHDTYEASCSNCGGSYSTATELFVCLLCGAKFCSHCEDSIEFDSMRTHGFVHGTMFPLIALKTGLVTIYHDPRVVVWNAVHLDQHGEADPQLQRGRATTLCPARLDELHAYLLHHVPTTGPKLLGDARVLFTHHRDTSP</sequence>
<dbReference type="Pfam" id="PF18995">
    <property type="entry name" value="PRT6_C"/>
    <property type="match status" value="1"/>
</dbReference>
<dbReference type="GO" id="GO:0000151">
    <property type="term" value="C:ubiquitin ligase complex"/>
    <property type="evidence" value="ECO:0007669"/>
    <property type="project" value="TreeGrafter"/>
</dbReference>
<dbReference type="InterPro" id="IPR044046">
    <property type="entry name" value="E3_ligase_UBR-like_C"/>
</dbReference>
<keyword evidence="13" id="KW-1185">Reference proteome</keyword>